<dbReference type="GO" id="GO:0004518">
    <property type="term" value="F:nuclease activity"/>
    <property type="evidence" value="ECO:0007669"/>
    <property type="project" value="UniProtKB-KW"/>
</dbReference>
<dbReference type="Proteomes" id="UP001152888">
    <property type="component" value="Unassembled WGS sequence"/>
</dbReference>
<evidence type="ECO:0000259" key="8">
    <source>
        <dbReference type="Pfam" id="PF13359"/>
    </source>
</evidence>
<comment type="cofactor">
    <cofactor evidence="1">
        <name>a divalent metal cation</name>
        <dbReference type="ChEBI" id="CHEBI:60240"/>
    </cofactor>
</comment>
<evidence type="ECO:0000256" key="3">
    <source>
        <dbReference type="ARBA" id="ARBA00006958"/>
    </source>
</evidence>
<keyword evidence="6" id="KW-0378">Hydrolase</keyword>
<dbReference type="GO" id="GO:0005634">
    <property type="term" value="C:nucleus"/>
    <property type="evidence" value="ECO:0007669"/>
    <property type="project" value="UniProtKB-SubCell"/>
</dbReference>
<dbReference type="Pfam" id="PF13359">
    <property type="entry name" value="DDE_Tnp_4"/>
    <property type="match status" value="1"/>
</dbReference>
<comment type="caution">
    <text evidence="9">The sequence shown here is derived from an EMBL/GenBank/DDBJ whole genome shotgun (WGS) entry which is preliminary data.</text>
</comment>
<feature type="domain" description="DDE Tnp4" evidence="8">
    <location>
        <begin position="170"/>
        <end position="334"/>
    </location>
</feature>
<comment type="similarity">
    <text evidence="3">Belongs to the HARBI1 family.</text>
</comment>
<evidence type="ECO:0000256" key="6">
    <source>
        <dbReference type="ARBA" id="ARBA00022801"/>
    </source>
</evidence>
<dbReference type="InterPro" id="IPR045249">
    <property type="entry name" value="HARBI1-like"/>
</dbReference>
<evidence type="ECO:0000256" key="5">
    <source>
        <dbReference type="ARBA" id="ARBA00022723"/>
    </source>
</evidence>
<protein>
    <recommendedName>
        <fullName evidence="8">DDE Tnp4 domain-containing protein</fullName>
    </recommendedName>
</protein>
<dbReference type="PANTHER" id="PTHR22930:SF269">
    <property type="entry name" value="NUCLEASE HARBI1-LIKE PROTEIN"/>
    <property type="match status" value="1"/>
</dbReference>
<keyword evidence="10" id="KW-1185">Reference proteome</keyword>
<accession>A0A9P0LJ90</accession>
<keyword evidence="5" id="KW-0479">Metal-binding</keyword>
<dbReference type="OrthoDB" id="1696965at2759"/>
<dbReference type="InterPro" id="IPR027806">
    <property type="entry name" value="HARBI1_dom"/>
</dbReference>
<gene>
    <name evidence="9" type="ORF">ACAOBT_LOCUS22799</name>
</gene>
<dbReference type="GO" id="GO:0016787">
    <property type="term" value="F:hydrolase activity"/>
    <property type="evidence" value="ECO:0007669"/>
    <property type="project" value="UniProtKB-KW"/>
</dbReference>
<comment type="subcellular location">
    <subcellularLocation>
        <location evidence="2">Nucleus</location>
    </subcellularLocation>
</comment>
<evidence type="ECO:0000313" key="9">
    <source>
        <dbReference type="EMBL" id="CAH1995731.1"/>
    </source>
</evidence>
<keyword evidence="7" id="KW-0539">Nucleus</keyword>
<keyword evidence="4" id="KW-0540">Nuclease</keyword>
<evidence type="ECO:0000256" key="1">
    <source>
        <dbReference type="ARBA" id="ARBA00001968"/>
    </source>
</evidence>
<evidence type="ECO:0000256" key="2">
    <source>
        <dbReference type="ARBA" id="ARBA00004123"/>
    </source>
</evidence>
<evidence type="ECO:0000256" key="7">
    <source>
        <dbReference type="ARBA" id="ARBA00023242"/>
    </source>
</evidence>
<dbReference type="GO" id="GO:0046872">
    <property type="term" value="F:metal ion binding"/>
    <property type="evidence" value="ECO:0007669"/>
    <property type="project" value="UniProtKB-KW"/>
</dbReference>
<proteinExistence type="inferred from homology"/>
<organism evidence="9 10">
    <name type="scientific">Acanthoscelides obtectus</name>
    <name type="common">Bean weevil</name>
    <name type="synonym">Bruchus obtectus</name>
    <dbReference type="NCBI Taxonomy" id="200917"/>
    <lineage>
        <taxon>Eukaryota</taxon>
        <taxon>Metazoa</taxon>
        <taxon>Ecdysozoa</taxon>
        <taxon>Arthropoda</taxon>
        <taxon>Hexapoda</taxon>
        <taxon>Insecta</taxon>
        <taxon>Pterygota</taxon>
        <taxon>Neoptera</taxon>
        <taxon>Endopterygota</taxon>
        <taxon>Coleoptera</taxon>
        <taxon>Polyphaga</taxon>
        <taxon>Cucujiformia</taxon>
        <taxon>Chrysomeloidea</taxon>
        <taxon>Chrysomelidae</taxon>
        <taxon>Bruchinae</taxon>
        <taxon>Bruchini</taxon>
        <taxon>Acanthoscelides</taxon>
    </lineage>
</organism>
<evidence type="ECO:0000256" key="4">
    <source>
        <dbReference type="ARBA" id="ARBA00022722"/>
    </source>
</evidence>
<dbReference type="PANTHER" id="PTHR22930">
    <property type="match status" value="1"/>
</dbReference>
<sequence>MASYDIFDMCLEENSVLKFDLLCKEGPSHIVRQRKRLGEFSTLYETLRSDENKFYEYTRMSVPTFDYILEKIDARLKLTATNFHISDSITSAEKLIVTLRCLATGTSFRALAFSFRMGKTTVADIVYATCSAIWQQLVEVRMARPTQEDFKNIANDYYRLWQFPMCLGSIDGKHCRMKCPAKSGSSFYNYKQYFSIILQGVADANKRFISIEVGGKGKQSDGGTFHYSTLNSLMENGGLHIPPPDNLPGTTLESPYVFLGDEAYPLKIHLMRPFPSRNLNDKNEYFNKRLSRARKCIECAFGILYAKWRIFSKPIETNVEHACLIIKTACLLHNVIRDLEGNDCNSQNYDTNLTPGAHYADLNRRNNSSSQAARNIRNQFANYFWDRKI</sequence>
<evidence type="ECO:0000313" key="10">
    <source>
        <dbReference type="Proteomes" id="UP001152888"/>
    </source>
</evidence>
<dbReference type="EMBL" id="CAKOFQ010007237">
    <property type="protein sequence ID" value="CAH1995731.1"/>
    <property type="molecule type" value="Genomic_DNA"/>
</dbReference>
<reference evidence="9" key="1">
    <citation type="submission" date="2022-03" db="EMBL/GenBank/DDBJ databases">
        <authorList>
            <person name="Sayadi A."/>
        </authorList>
    </citation>
    <scope>NUCLEOTIDE SEQUENCE</scope>
</reference>
<dbReference type="AlphaFoldDB" id="A0A9P0LJ90"/>
<name>A0A9P0LJ90_ACAOB</name>